<reference evidence="2 3" key="1">
    <citation type="submission" date="2021-06" db="EMBL/GenBank/DDBJ databases">
        <title>Actinomycetes sequencing.</title>
        <authorList>
            <person name="Shan Q."/>
        </authorList>
    </citation>
    <scope>NUCLEOTIDE SEQUENCE [LARGE SCALE GENOMIC DNA]</scope>
    <source>
        <strain evidence="2 3">NEAU-G5</strain>
    </source>
</reference>
<keyword evidence="3" id="KW-1185">Reference proteome</keyword>
<accession>A0ABS6B1A8</accession>
<dbReference type="SUPFAM" id="SSF53955">
    <property type="entry name" value="Lysozyme-like"/>
    <property type="match status" value="1"/>
</dbReference>
<gene>
    <name evidence="2" type="ORF">KO481_21455</name>
</gene>
<protein>
    <submittedName>
        <fullName evidence="2">Transglycosylase SLT domain-containing protein</fullName>
    </submittedName>
</protein>
<sequence length="189" mass="19917">MLAQVNTESGGNPTAVNLWDSNAQAGHPSQGLLQTIPSTFATWRDPSLPNDINDPAANMAAALRYYRANYGNDLSTEWGHGHGYDDGGIASGIGLMLKQTLKPERVLSPKQTETFDSALPLLESINNSAWSPNRIDSSSLSPAAAPQSAGAGRTFAPTINARVASVSDLADLVERQAQKDAIGLMAAMP</sequence>
<proteinExistence type="predicted"/>
<feature type="domain" description="Transglycosylase SLT" evidence="1">
    <location>
        <begin position="5"/>
        <end position="72"/>
    </location>
</feature>
<dbReference type="EMBL" id="JAHKNI010000007">
    <property type="protein sequence ID" value="MBU3064086.1"/>
    <property type="molecule type" value="Genomic_DNA"/>
</dbReference>
<evidence type="ECO:0000259" key="1">
    <source>
        <dbReference type="Pfam" id="PF01464"/>
    </source>
</evidence>
<dbReference type="InterPro" id="IPR008258">
    <property type="entry name" value="Transglycosylase_SLT_dom_1"/>
</dbReference>
<dbReference type="Proteomes" id="UP000733379">
    <property type="component" value="Unassembled WGS sequence"/>
</dbReference>
<name>A0ABS6B1A8_9NOCA</name>
<evidence type="ECO:0000313" key="2">
    <source>
        <dbReference type="EMBL" id="MBU3064086.1"/>
    </source>
</evidence>
<dbReference type="Gene3D" id="1.10.530.10">
    <property type="match status" value="1"/>
</dbReference>
<evidence type="ECO:0000313" key="3">
    <source>
        <dbReference type="Proteomes" id="UP000733379"/>
    </source>
</evidence>
<comment type="caution">
    <text evidence="2">The sequence shown here is derived from an EMBL/GenBank/DDBJ whole genome shotgun (WGS) entry which is preliminary data.</text>
</comment>
<dbReference type="InterPro" id="IPR023346">
    <property type="entry name" value="Lysozyme-like_dom_sf"/>
</dbReference>
<organism evidence="2 3">
    <name type="scientific">Nocardia albiluteola</name>
    <dbReference type="NCBI Taxonomy" id="2842303"/>
    <lineage>
        <taxon>Bacteria</taxon>
        <taxon>Bacillati</taxon>
        <taxon>Actinomycetota</taxon>
        <taxon>Actinomycetes</taxon>
        <taxon>Mycobacteriales</taxon>
        <taxon>Nocardiaceae</taxon>
        <taxon>Nocardia</taxon>
    </lineage>
</organism>
<dbReference type="Pfam" id="PF01464">
    <property type="entry name" value="SLT"/>
    <property type="match status" value="1"/>
</dbReference>